<dbReference type="AlphaFoldDB" id="A0AAE0XVT9"/>
<protein>
    <submittedName>
        <fullName evidence="1">Uncharacterized protein</fullName>
    </submittedName>
</protein>
<dbReference type="Proteomes" id="UP001283361">
    <property type="component" value="Unassembled WGS sequence"/>
</dbReference>
<evidence type="ECO:0000313" key="2">
    <source>
        <dbReference type="Proteomes" id="UP001283361"/>
    </source>
</evidence>
<proteinExistence type="predicted"/>
<gene>
    <name evidence="1" type="ORF">RRG08_040076</name>
</gene>
<reference evidence="1" key="1">
    <citation type="journal article" date="2023" name="G3 (Bethesda)">
        <title>A reference genome for the long-term kleptoplast-retaining sea slug Elysia crispata morphotype clarki.</title>
        <authorList>
            <person name="Eastman K.E."/>
            <person name="Pendleton A.L."/>
            <person name="Shaikh M.A."/>
            <person name="Suttiyut T."/>
            <person name="Ogas R."/>
            <person name="Tomko P."/>
            <person name="Gavelis G."/>
            <person name="Widhalm J.R."/>
            <person name="Wisecaver J.H."/>
        </authorList>
    </citation>
    <scope>NUCLEOTIDE SEQUENCE</scope>
    <source>
        <strain evidence="1">ECLA1</strain>
    </source>
</reference>
<name>A0AAE0XVT9_9GAST</name>
<comment type="caution">
    <text evidence="1">The sequence shown here is derived from an EMBL/GenBank/DDBJ whole genome shotgun (WGS) entry which is preliminary data.</text>
</comment>
<sequence length="70" mass="8447">MNKNFLNELFLTYFQDKYKRDDGPPVRLEQLVIKPLRRSTSCLYTEARRCVYSSENKTRQTFPQKAFDCF</sequence>
<dbReference type="EMBL" id="JAWDGP010007412">
    <property type="protein sequence ID" value="KAK3719773.1"/>
    <property type="molecule type" value="Genomic_DNA"/>
</dbReference>
<accession>A0AAE0XVT9</accession>
<organism evidence="1 2">
    <name type="scientific">Elysia crispata</name>
    <name type="common">lettuce slug</name>
    <dbReference type="NCBI Taxonomy" id="231223"/>
    <lineage>
        <taxon>Eukaryota</taxon>
        <taxon>Metazoa</taxon>
        <taxon>Spiralia</taxon>
        <taxon>Lophotrochozoa</taxon>
        <taxon>Mollusca</taxon>
        <taxon>Gastropoda</taxon>
        <taxon>Heterobranchia</taxon>
        <taxon>Euthyneura</taxon>
        <taxon>Panpulmonata</taxon>
        <taxon>Sacoglossa</taxon>
        <taxon>Placobranchoidea</taxon>
        <taxon>Plakobranchidae</taxon>
        <taxon>Elysia</taxon>
    </lineage>
</organism>
<keyword evidence="2" id="KW-1185">Reference proteome</keyword>
<evidence type="ECO:0000313" key="1">
    <source>
        <dbReference type="EMBL" id="KAK3719773.1"/>
    </source>
</evidence>